<sequence>MKGPTPYSLAILGGMQDGSGKHVYAGTVPHAEVQRRRTRNKAARRSRKINRRRG</sequence>
<proteinExistence type="predicted"/>
<dbReference type="Proteomes" id="UP000469185">
    <property type="component" value="Unassembled WGS sequence"/>
</dbReference>
<keyword evidence="3" id="KW-1185">Reference proteome</keyword>
<organism evidence="2 3">
    <name type="scientific">Phytoactinopolyspora alkaliphila</name>
    <dbReference type="NCBI Taxonomy" id="1783498"/>
    <lineage>
        <taxon>Bacteria</taxon>
        <taxon>Bacillati</taxon>
        <taxon>Actinomycetota</taxon>
        <taxon>Actinomycetes</taxon>
        <taxon>Jiangellales</taxon>
        <taxon>Jiangellaceae</taxon>
        <taxon>Phytoactinopolyspora</taxon>
    </lineage>
</organism>
<evidence type="ECO:0000256" key="1">
    <source>
        <dbReference type="SAM" id="MobiDB-lite"/>
    </source>
</evidence>
<feature type="compositionally biased region" description="Basic residues" evidence="1">
    <location>
        <begin position="36"/>
        <end position="54"/>
    </location>
</feature>
<feature type="region of interest" description="Disordered" evidence="1">
    <location>
        <begin position="32"/>
        <end position="54"/>
    </location>
</feature>
<evidence type="ECO:0000313" key="3">
    <source>
        <dbReference type="Proteomes" id="UP000469185"/>
    </source>
</evidence>
<evidence type="ECO:0000313" key="2">
    <source>
        <dbReference type="EMBL" id="NED96479.1"/>
    </source>
</evidence>
<accession>A0A6N9YNR6</accession>
<protein>
    <submittedName>
        <fullName evidence="2">Uncharacterized protein</fullName>
    </submittedName>
</protein>
<comment type="caution">
    <text evidence="2">The sequence shown here is derived from an EMBL/GenBank/DDBJ whole genome shotgun (WGS) entry which is preliminary data.</text>
</comment>
<dbReference type="AlphaFoldDB" id="A0A6N9YNR6"/>
<dbReference type="EMBL" id="JAAGOB010000007">
    <property type="protein sequence ID" value="NED96479.1"/>
    <property type="molecule type" value="Genomic_DNA"/>
</dbReference>
<reference evidence="2 3" key="1">
    <citation type="submission" date="2020-02" db="EMBL/GenBank/DDBJ databases">
        <authorList>
            <person name="Li X.-J."/>
            <person name="Feng X.-M."/>
        </authorList>
    </citation>
    <scope>NUCLEOTIDE SEQUENCE [LARGE SCALE GENOMIC DNA]</scope>
    <source>
        <strain evidence="2 3">CGMCC 4.7225</strain>
    </source>
</reference>
<gene>
    <name evidence="2" type="ORF">G1H11_14305</name>
</gene>
<dbReference type="RefSeq" id="WP_163819159.1">
    <property type="nucleotide sequence ID" value="NZ_JAAGOB010000007.1"/>
</dbReference>
<name>A0A6N9YNR6_9ACTN</name>